<keyword evidence="1" id="KW-0378">Hydrolase</keyword>
<dbReference type="InterPro" id="IPR036866">
    <property type="entry name" value="RibonucZ/Hydroxyglut_hydro"/>
</dbReference>
<dbReference type="Gene3D" id="3.40.50.1820">
    <property type="entry name" value="alpha/beta hydrolase"/>
    <property type="match status" value="1"/>
</dbReference>
<dbReference type="Gene3D" id="3.60.15.10">
    <property type="entry name" value="Ribonuclease Z/Hydroxyacylglutathione hydrolase-like"/>
    <property type="match status" value="1"/>
</dbReference>
<evidence type="ECO:0000313" key="4">
    <source>
        <dbReference type="Proteomes" id="UP001595075"/>
    </source>
</evidence>
<dbReference type="Pfam" id="PF02129">
    <property type="entry name" value="Peptidase_S15"/>
    <property type="match status" value="1"/>
</dbReference>
<feature type="domain" description="Xaa-Pro dipeptidyl-peptidase C-terminal" evidence="2">
    <location>
        <begin position="323"/>
        <end position="583"/>
    </location>
</feature>
<comment type="caution">
    <text evidence="3">The sequence shown here is derived from an EMBL/GenBank/DDBJ whole genome shotgun (WGS) entry which is preliminary data.</text>
</comment>
<dbReference type="PANTHER" id="PTHR43056:SF10">
    <property type="entry name" value="COCE_NOND FAMILY, PUTATIVE (AFU_ORTHOLOGUE AFUA_7G00600)-RELATED"/>
    <property type="match status" value="1"/>
</dbReference>
<dbReference type="InterPro" id="IPR005674">
    <property type="entry name" value="CocE/Ser_esterase"/>
</dbReference>
<dbReference type="SUPFAM" id="SSF56281">
    <property type="entry name" value="Metallo-hydrolase/oxidoreductase"/>
    <property type="match status" value="1"/>
</dbReference>
<dbReference type="SUPFAM" id="SSF49785">
    <property type="entry name" value="Galactose-binding domain-like"/>
    <property type="match status" value="1"/>
</dbReference>
<dbReference type="Pfam" id="PF08530">
    <property type="entry name" value="PepX_C"/>
    <property type="match status" value="1"/>
</dbReference>
<dbReference type="Pfam" id="PF12706">
    <property type="entry name" value="Lactamase_B_2"/>
    <property type="match status" value="1"/>
</dbReference>
<dbReference type="InterPro" id="IPR050585">
    <property type="entry name" value="Xaa-Pro_dipeptidyl-ppase/CocE"/>
</dbReference>
<dbReference type="SMART" id="SM00939">
    <property type="entry name" value="PepX_C"/>
    <property type="match status" value="1"/>
</dbReference>
<dbReference type="PANTHER" id="PTHR43056">
    <property type="entry name" value="PEPTIDASE S9 PROLYL OLIGOPEPTIDASE"/>
    <property type="match status" value="1"/>
</dbReference>
<dbReference type="Gene3D" id="2.60.120.260">
    <property type="entry name" value="Galactose-binding domain-like"/>
    <property type="match status" value="1"/>
</dbReference>
<name>A0ABR4BUN4_9HELO</name>
<accession>A0ABR4BUN4</accession>
<reference evidence="3 4" key="1">
    <citation type="journal article" date="2024" name="Commun. Biol.">
        <title>Comparative genomic analysis of thermophilic fungi reveals convergent evolutionary adaptations and gene losses.</title>
        <authorList>
            <person name="Steindorff A.S."/>
            <person name="Aguilar-Pontes M.V."/>
            <person name="Robinson A.J."/>
            <person name="Andreopoulos B."/>
            <person name="LaButti K."/>
            <person name="Kuo A."/>
            <person name="Mondo S."/>
            <person name="Riley R."/>
            <person name="Otillar R."/>
            <person name="Haridas S."/>
            <person name="Lipzen A."/>
            <person name="Grimwood J."/>
            <person name="Schmutz J."/>
            <person name="Clum A."/>
            <person name="Reid I.D."/>
            <person name="Moisan M.C."/>
            <person name="Butler G."/>
            <person name="Nguyen T.T.M."/>
            <person name="Dewar K."/>
            <person name="Conant G."/>
            <person name="Drula E."/>
            <person name="Henrissat B."/>
            <person name="Hansel C."/>
            <person name="Singer S."/>
            <person name="Hutchinson M.I."/>
            <person name="de Vries R.P."/>
            <person name="Natvig D.O."/>
            <person name="Powell A.J."/>
            <person name="Tsang A."/>
            <person name="Grigoriev I.V."/>
        </authorList>
    </citation>
    <scope>NUCLEOTIDE SEQUENCE [LARGE SCALE GENOMIC DNA]</scope>
    <source>
        <strain evidence="3 4">CBS 494.80</strain>
    </source>
</reference>
<organism evidence="3 4">
    <name type="scientific">Oculimacula yallundae</name>
    <dbReference type="NCBI Taxonomy" id="86028"/>
    <lineage>
        <taxon>Eukaryota</taxon>
        <taxon>Fungi</taxon>
        <taxon>Dikarya</taxon>
        <taxon>Ascomycota</taxon>
        <taxon>Pezizomycotina</taxon>
        <taxon>Leotiomycetes</taxon>
        <taxon>Helotiales</taxon>
        <taxon>Ploettnerulaceae</taxon>
        <taxon>Oculimacula</taxon>
    </lineage>
</organism>
<dbReference type="InterPro" id="IPR013736">
    <property type="entry name" value="Xaa-Pro_dipept_C"/>
</dbReference>
<dbReference type="InterPro" id="IPR029058">
    <property type="entry name" value="AB_hydrolase_fold"/>
</dbReference>
<dbReference type="EMBL" id="JAZHXI010000023">
    <property type="protein sequence ID" value="KAL2060398.1"/>
    <property type="molecule type" value="Genomic_DNA"/>
</dbReference>
<dbReference type="Gene3D" id="1.10.3020.20">
    <property type="match status" value="1"/>
</dbReference>
<evidence type="ECO:0000259" key="2">
    <source>
        <dbReference type="SMART" id="SM00939"/>
    </source>
</evidence>
<sequence length="996" mass="112257">MTRQIKGINVDFLPAKRELSNVWTAYEPDAQVILPAGWKRGTGRRALREDIIWDKDVAVKMRDGVILRVDIFRPASQADESLPVLLPWSPYGKTGTGPQQTADFTYIGVPKSSLSGLEKFEGVDPAEWCPRGYAIVQPDARGTFRSEGDVHHYGSQEAQDGYDTIEWIAEQRWSNGNVGLVGNSHLGTMQWFIAAEKPPHLKAIAPWEGVGDFYRQSLCRGGIPNPAFWSVLSAGMEGQNLREDFAGMIDKEPHMNAYWEDKNPKIHGIDIPMYALMSYSSGLHTEGSYRGWKYADSKEKWLRIHATQEWHDLYQPENIDDLQRFMDHYLLGKDNGWEFTPKVRVSLLRYNRPPIVHRVEDNYPPSRTRYDTFFLDAAKGRLSLDPVTAYSSTSYQSDSWDDVGSHFTHQFDKYTEILGPSKLKLFISSDQTDDMDIYVIIRKLDRNGTPLVSINVPIEKLPHGTQAADVETLTLYKHLGPNGRLRASKRALGTDPTLSREKLDLQTPTELWFPYDKVEKITPGQVVELNIAIWPAGMAFDVGESMRLEIKGHDEELVEFPEALEILKTRKFLNVGKHPKRELRNRAERFFLCQPNPVSEGPNDQSVINPGYYPLMVVLCHYPSSIVHAIAMHIRDNGCELKYGCGVLGDITGAKADFQLSLGTTTFRIRTQGITILHDTWLDRPRPVKRYLELEDVTELDYIVICHAHFDHLPGADRLALKTGATVIANGEAINCLRRAGVPEAQLVQVAGGERIPLFTRDILEQAKAGTIERAPGPPLAPPRPDSKYASLAVHVWPSLHSLMPGTTPHDIPDVFDTGKIYTGSSTQYDCTLDITRLMQYGLFRMKEMIPEDKMDESTRILSDFVQDREKQIMSHCDGGQLMFNFIIGDKAVLFNTHLGAYEGVLRYMEPKPTIAILGAGGRANLDGRPFEGSAAQFLVNEVLWLKQPEKVYFCLHDESPIKPYRNDVSAALALLKEKTTSEVVNTQPGKSYVLF</sequence>
<dbReference type="Proteomes" id="UP001595075">
    <property type="component" value="Unassembled WGS sequence"/>
</dbReference>
<evidence type="ECO:0000256" key="1">
    <source>
        <dbReference type="ARBA" id="ARBA00022801"/>
    </source>
</evidence>
<proteinExistence type="predicted"/>
<protein>
    <recommendedName>
        <fullName evidence="2">Xaa-Pro dipeptidyl-peptidase C-terminal domain-containing protein</fullName>
    </recommendedName>
</protein>
<keyword evidence="4" id="KW-1185">Reference proteome</keyword>
<evidence type="ECO:0000313" key="3">
    <source>
        <dbReference type="EMBL" id="KAL2060398.1"/>
    </source>
</evidence>
<dbReference type="InterPro" id="IPR008979">
    <property type="entry name" value="Galactose-bd-like_sf"/>
</dbReference>
<dbReference type="InterPro" id="IPR001279">
    <property type="entry name" value="Metallo-B-lactamas"/>
</dbReference>
<dbReference type="NCBIfam" id="TIGR00976">
    <property type="entry name" value="CocE_NonD"/>
    <property type="match status" value="1"/>
</dbReference>
<dbReference type="SUPFAM" id="SSF53474">
    <property type="entry name" value="alpha/beta-Hydrolases"/>
    <property type="match status" value="1"/>
</dbReference>
<dbReference type="InterPro" id="IPR000383">
    <property type="entry name" value="Xaa-Pro-like_dom"/>
</dbReference>
<gene>
    <name evidence="3" type="ORF">VTL71DRAFT_9793</name>
</gene>